<keyword evidence="3" id="KW-1185">Reference proteome</keyword>
<accession>A0A166MUJ3</accession>
<dbReference type="InParanoid" id="A0A166MUJ3"/>
<gene>
    <name evidence="2" type="ORF">EXIGLDRAFT_757736</name>
</gene>
<organism evidence="2 3">
    <name type="scientific">Exidia glandulosa HHB12029</name>
    <dbReference type="NCBI Taxonomy" id="1314781"/>
    <lineage>
        <taxon>Eukaryota</taxon>
        <taxon>Fungi</taxon>
        <taxon>Dikarya</taxon>
        <taxon>Basidiomycota</taxon>
        <taxon>Agaricomycotina</taxon>
        <taxon>Agaricomycetes</taxon>
        <taxon>Auriculariales</taxon>
        <taxon>Exidiaceae</taxon>
        <taxon>Exidia</taxon>
    </lineage>
</organism>
<dbReference type="AlphaFoldDB" id="A0A166MUJ3"/>
<dbReference type="Proteomes" id="UP000077266">
    <property type="component" value="Unassembled WGS sequence"/>
</dbReference>
<reference evidence="2 3" key="1">
    <citation type="journal article" date="2016" name="Mol. Biol. Evol.">
        <title>Comparative Genomics of Early-Diverging Mushroom-Forming Fungi Provides Insights into the Origins of Lignocellulose Decay Capabilities.</title>
        <authorList>
            <person name="Nagy L.G."/>
            <person name="Riley R."/>
            <person name="Tritt A."/>
            <person name="Adam C."/>
            <person name="Daum C."/>
            <person name="Floudas D."/>
            <person name="Sun H."/>
            <person name="Yadav J.S."/>
            <person name="Pangilinan J."/>
            <person name="Larsson K.H."/>
            <person name="Matsuura K."/>
            <person name="Barry K."/>
            <person name="Labutti K."/>
            <person name="Kuo R."/>
            <person name="Ohm R.A."/>
            <person name="Bhattacharya S.S."/>
            <person name="Shirouzu T."/>
            <person name="Yoshinaga Y."/>
            <person name="Martin F.M."/>
            <person name="Grigoriev I.V."/>
            <person name="Hibbett D.S."/>
        </authorList>
    </citation>
    <scope>NUCLEOTIDE SEQUENCE [LARGE SCALE GENOMIC DNA]</scope>
    <source>
        <strain evidence="2 3">HHB12029</strain>
    </source>
</reference>
<evidence type="ECO:0000313" key="2">
    <source>
        <dbReference type="EMBL" id="KZV78414.1"/>
    </source>
</evidence>
<proteinExistence type="predicted"/>
<evidence type="ECO:0000313" key="3">
    <source>
        <dbReference type="Proteomes" id="UP000077266"/>
    </source>
</evidence>
<evidence type="ECO:0000256" key="1">
    <source>
        <dbReference type="SAM" id="MobiDB-lite"/>
    </source>
</evidence>
<protein>
    <submittedName>
        <fullName evidence="2">Uncharacterized protein</fullName>
    </submittedName>
</protein>
<sequence>MKAWPREPAFLVRRVPAIHRIHSKINQTRSAVAGVSNPRSTIVLSPAAGSWATGSSQRLEGYVAPRTTSQGNIDDRALPEPAMNIASSSPGGRRWGRNEHPRYGRRCRGISNDEGTPSRPRRLRVQCLAVNRNAGLRILASRERLVAGPRGSSSDAVTLLLVAQLRKSSCNLGGVGVLVFAKARCARGGKYGIAHTKSTERGSGRRAQSRVSSTRSRIRTRAVQNAK</sequence>
<feature type="region of interest" description="Disordered" evidence="1">
    <location>
        <begin position="67"/>
        <end position="100"/>
    </location>
</feature>
<dbReference type="EMBL" id="KV426909">
    <property type="protein sequence ID" value="KZV78414.1"/>
    <property type="molecule type" value="Genomic_DNA"/>
</dbReference>
<feature type="region of interest" description="Disordered" evidence="1">
    <location>
        <begin position="196"/>
        <end position="227"/>
    </location>
</feature>
<name>A0A166MUJ3_EXIGL</name>